<dbReference type="InterPro" id="IPR054760">
    <property type="entry name" value="DIP2311-like_C"/>
</dbReference>
<dbReference type="Proteomes" id="UP000287352">
    <property type="component" value="Unassembled WGS sequence"/>
</dbReference>
<evidence type="ECO:0000313" key="4">
    <source>
        <dbReference type="Proteomes" id="UP000287352"/>
    </source>
</evidence>
<keyword evidence="4" id="KW-1185">Reference proteome</keyword>
<dbReference type="InterPro" id="IPR036388">
    <property type="entry name" value="WH-like_DNA-bd_sf"/>
</dbReference>
<feature type="region of interest" description="Disordered" evidence="1">
    <location>
        <begin position="1"/>
        <end position="24"/>
    </location>
</feature>
<evidence type="ECO:0000259" key="2">
    <source>
        <dbReference type="Pfam" id="PF22168"/>
    </source>
</evidence>
<evidence type="ECO:0000256" key="1">
    <source>
        <dbReference type="SAM" id="MobiDB-lite"/>
    </source>
</evidence>
<comment type="caution">
    <text evidence="3">The sequence shown here is derived from an EMBL/GenBank/DDBJ whole genome shotgun (WGS) entry which is preliminary data.</text>
</comment>
<gene>
    <name evidence="3" type="ORF">KTT_23510</name>
</gene>
<dbReference type="Pfam" id="PF22168">
    <property type="entry name" value="DIP2311-like_C"/>
    <property type="match status" value="1"/>
</dbReference>
<dbReference type="EMBL" id="BIFR01000001">
    <property type="protein sequence ID" value="GCE12492.1"/>
    <property type="molecule type" value="Genomic_DNA"/>
</dbReference>
<reference evidence="4" key="1">
    <citation type="submission" date="2018-12" db="EMBL/GenBank/DDBJ databases">
        <title>Tengunoibacter tsumagoiensis gen. nov., sp. nov., Dictyobacter kobayashii sp. nov., D. alpinus sp. nov., and D. joshuensis sp. nov. and description of Dictyobacteraceae fam. nov. within the order Ktedonobacterales isolated from Tengu-no-mugimeshi.</title>
        <authorList>
            <person name="Wang C.M."/>
            <person name="Zheng Y."/>
            <person name="Sakai Y."/>
            <person name="Toyoda A."/>
            <person name="Minakuchi Y."/>
            <person name="Abe K."/>
            <person name="Yokota A."/>
            <person name="Yabe S."/>
        </authorList>
    </citation>
    <scope>NUCLEOTIDE SEQUENCE [LARGE SCALE GENOMIC DNA]</scope>
    <source>
        <strain evidence="4">Uno3</strain>
    </source>
</reference>
<proteinExistence type="predicted"/>
<organism evidence="3 4">
    <name type="scientific">Tengunoibacter tsumagoiensis</name>
    <dbReference type="NCBI Taxonomy" id="2014871"/>
    <lineage>
        <taxon>Bacteria</taxon>
        <taxon>Bacillati</taxon>
        <taxon>Chloroflexota</taxon>
        <taxon>Ktedonobacteria</taxon>
        <taxon>Ktedonobacterales</taxon>
        <taxon>Dictyobacteraceae</taxon>
        <taxon>Tengunoibacter</taxon>
    </lineage>
</organism>
<accession>A0A402A0B2</accession>
<dbReference type="SUPFAM" id="SSF46785">
    <property type="entry name" value="Winged helix' DNA-binding domain"/>
    <property type="match status" value="1"/>
</dbReference>
<dbReference type="InterPro" id="IPR036390">
    <property type="entry name" value="WH_DNA-bd_sf"/>
</dbReference>
<evidence type="ECO:0000313" key="3">
    <source>
        <dbReference type="EMBL" id="GCE12492.1"/>
    </source>
</evidence>
<name>A0A402A0B2_9CHLR</name>
<feature type="domain" description="Transcriptional regulator DIP2311-like C-terminal" evidence="2">
    <location>
        <begin position="66"/>
        <end position="111"/>
    </location>
</feature>
<dbReference type="AlphaFoldDB" id="A0A402A0B2"/>
<sequence>MTFPKARELMPVTAHSEDNNGIPVLTQPEQKELSWTVDETPVATQQEETSSQKERLLKVMEYVSVNGSITNSQHRTLTGVSDRTATRDLEALVERGRLRSFGKRRSRRYELS</sequence>
<dbReference type="Gene3D" id="1.10.10.10">
    <property type="entry name" value="Winged helix-like DNA-binding domain superfamily/Winged helix DNA-binding domain"/>
    <property type="match status" value="1"/>
</dbReference>
<protein>
    <recommendedName>
        <fullName evidence="2">Transcriptional regulator DIP2311-like C-terminal domain-containing protein</fullName>
    </recommendedName>
</protein>